<evidence type="ECO:0000313" key="7">
    <source>
        <dbReference type="Proteomes" id="UP001254165"/>
    </source>
</evidence>
<accession>A0ABU3NPI0</accession>
<dbReference type="Pfam" id="PF00497">
    <property type="entry name" value="SBP_bac_3"/>
    <property type="match status" value="1"/>
</dbReference>
<dbReference type="SMART" id="SM00062">
    <property type="entry name" value="PBPb"/>
    <property type="match status" value="1"/>
</dbReference>
<evidence type="ECO:0000256" key="2">
    <source>
        <dbReference type="SAM" id="MobiDB-lite"/>
    </source>
</evidence>
<dbReference type="SMART" id="SM00079">
    <property type="entry name" value="PBPe"/>
    <property type="match status" value="1"/>
</dbReference>
<dbReference type="Gene3D" id="3.40.190.10">
    <property type="entry name" value="Periplasmic binding protein-like II"/>
    <property type="match status" value="2"/>
</dbReference>
<evidence type="ECO:0000256" key="1">
    <source>
        <dbReference type="ARBA" id="ARBA00022729"/>
    </source>
</evidence>
<feature type="compositionally biased region" description="Low complexity" evidence="2">
    <location>
        <begin position="37"/>
        <end position="52"/>
    </location>
</feature>
<keyword evidence="7" id="KW-1185">Reference proteome</keyword>
<sequence>MKTLRVSIMVLALAALLLAACAPAATPSPTPAPSPTSAPAQPEPTATTAAAQPEGCLGSAETALVDLNCRKITIAVENAYPPFNYIATDTGQPGGWDYDVWREICTLLHCTPVFVEAAWDGLIQAVSLGQYDVAADGITITEDRKQVVDFSDGYLQIQQRLLVRKGENRFDSLESFVANDSLILGTQIATTNYETAAKYLPETRIKGFEQFPFAVQALLSGDVDAVIMDEVIGLGYVGENADQLELIGPPISSDELGFAFPKGSDLVEPVNKAIAALKASGKLEEYNLKYFGPDFKQP</sequence>
<dbReference type="Proteomes" id="UP001254165">
    <property type="component" value="Unassembled WGS sequence"/>
</dbReference>
<reference evidence="6 7" key="1">
    <citation type="submission" date="2023-07" db="EMBL/GenBank/DDBJ databases">
        <title>Novel species of Thermanaerothrix with wide hydrolytic capabilities.</title>
        <authorList>
            <person name="Zayulina K.S."/>
            <person name="Podosokorskaya O.A."/>
            <person name="Elcheninov A.G."/>
        </authorList>
    </citation>
    <scope>NUCLEOTIDE SEQUENCE [LARGE SCALE GENOMIC DNA]</scope>
    <source>
        <strain evidence="6 7">4228-RoL</strain>
    </source>
</reference>
<dbReference type="EMBL" id="JAUHMF010000002">
    <property type="protein sequence ID" value="MDT8898753.1"/>
    <property type="molecule type" value="Genomic_DNA"/>
</dbReference>
<dbReference type="PANTHER" id="PTHR35936">
    <property type="entry name" value="MEMBRANE-BOUND LYTIC MUREIN TRANSGLYCOSYLASE F"/>
    <property type="match status" value="1"/>
</dbReference>
<dbReference type="RefSeq" id="WP_315625414.1">
    <property type="nucleotide sequence ID" value="NZ_JAUHMF010000002.1"/>
</dbReference>
<evidence type="ECO:0000256" key="3">
    <source>
        <dbReference type="SAM" id="SignalP"/>
    </source>
</evidence>
<feature type="signal peptide" evidence="3">
    <location>
        <begin position="1"/>
        <end position="24"/>
    </location>
</feature>
<feature type="region of interest" description="Disordered" evidence="2">
    <location>
        <begin position="28"/>
        <end position="52"/>
    </location>
</feature>
<dbReference type="PANTHER" id="PTHR35936:SF19">
    <property type="entry name" value="AMINO-ACID-BINDING PROTEIN YXEM-RELATED"/>
    <property type="match status" value="1"/>
</dbReference>
<dbReference type="InterPro" id="IPR001638">
    <property type="entry name" value="Solute-binding_3/MltF_N"/>
</dbReference>
<dbReference type="SUPFAM" id="SSF53850">
    <property type="entry name" value="Periplasmic binding protein-like II"/>
    <property type="match status" value="1"/>
</dbReference>
<evidence type="ECO:0000313" key="6">
    <source>
        <dbReference type="EMBL" id="MDT8898753.1"/>
    </source>
</evidence>
<organism evidence="6 7">
    <name type="scientific">Thermanaerothrix solaris</name>
    <dbReference type="NCBI Taxonomy" id="3058434"/>
    <lineage>
        <taxon>Bacteria</taxon>
        <taxon>Bacillati</taxon>
        <taxon>Chloroflexota</taxon>
        <taxon>Anaerolineae</taxon>
        <taxon>Anaerolineales</taxon>
        <taxon>Anaerolineaceae</taxon>
        <taxon>Thermanaerothrix</taxon>
    </lineage>
</organism>
<proteinExistence type="predicted"/>
<gene>
    <name evidence="6" type="ORF">QYE77_10790</name>
</gene>
<dbReference type="InterPro" id="IPR001320">
    <property type="entry name" value="Iontro_rcpt_C"/>
</dbReference>
<evidence type="ECO:0000259" key="5">
    <source>
        <dbReference type="SMART" id="SM00079"/>
    </source>
</evidence>
<dbReference type="PROSITE" id="PS51257">
    <property type="entry name" value="PROKAR_LIPOPROTEIN"/>
    <property type="match status" value="1"/>
</dbReference>
<evidence type="ECO:0000259" key="4">
    <source>
        <dbReference type="SMART" id="SM00062"/>
    </source>
</evidence>
<feature type="domain" description="Solute-binding protein family 3/N-terminal" evidence="4">
    <location>
        <begin position="71"/>
        <end position="294"/>
    </location>
</feature>
<comment type="caution">
    <text evidence="6">The sequence shown here is derived from an EMBL/GenBank/DDBJ whole genome shotgun (WGS) entry which is preliminary data.</text>
</comment>
<keyword evidence="1 3" id="KW-0732">Signal</keyword>
<name>A0ABU3NPI0_9CHLR</name>
<feature type="chain" id="PRO_5045292271" evidence="3">
    <location>
        <begin position="25"/>
        <end position="298"/>
    </location>
</feature>
<protein>
    <submittedName>
        <fullName evidence="6">Transporter substrate-binding domain-containing protein</fullName>
    </submittedName>
</protein>
<feature type="domain" description="Ionotropic glutamate receptor C-terminal" evidence="5">
    <location>
        <begin position="71"/>
        <end position="293"/>
    </location>
</feature>